<dbReference type="Gene3D" id="3.40.50.2000">
    <property type="entry name" value="Glycogen Phosphorylase B"/>
    <property type="match status" value="1"/>
</dbReference>
<organism evidence="2 3">
    <name type="scientific">Alloyangia pacifica</name>
    <dbReference type="NCBI Taxonomy" id="311180"/>
    <lineage>
        <taxon>Bacteria</taxon>
        <taxon>Pseudomonadati</taxon>
        <taxon>Pseudomonadota</taxon>
        <taxon>Alphaproteobacteria</taxon>
        <taxon>Rhodobacterales</taxon>
        <taxon>Roseobacteraceae</taxon>
        <taxon>Alloyangia</taxon>
    </lineage>
</organism>
<name>A0A1I6WFA8_9RHOB</name>
<dbReference type="Proteomes" id="UP000199392">
    <property type="component" value="Unassembled WGS sequence"/>
</dbReference>
<dbReference type="STRING" id="311180.SAMN04488050_11911"/>
<dbReference type="EMBL" id="FOZW01000019">
    <property type="protein sequence ID" value="SFT24254.1"/>
    <property type="molecule type" value="Genomic_DNA"/>
</dbReference>
<accession>A0A1I6WFA8</accession>
<feature type="region of interest" description="Disordered" evidence="1">
    <location>
        <begin position="53"/>
        <end position="72"/>
    </location>
</feature>
<evidence type="ECO:0000313" key="3">
    <source>
        <dbReference type="Proteomes" id="UP000199392"/>
    </source>
</evidence>
<keyword evidence="3" id="KW-1185">Reference proteome</keyword>
<dbReference type="SUPFAM" id="SSF53756">
    <property type="entry name" value="UDP-Glycosyltransferase/glycogen phosphorylase"/>
    <property type="match status" value="1"/>
</dbReference>
<protein>
    <submittedName>
        <fullName evidence="2">Glycosyl transferases group 1</fullName>
    </submittedName>
</protein>
<reference evidence="3" key="1">
    <citation type="submission" date="2016-10" db="EMBL/GenBank/DDBJ databases">
        <authorList>
            <person name="Varghese N."/>
            <person name="Submissions S."/>
        </authorList>
    </citation>
    <scope>NUCLEOTIDE SEQUENCE [LARGE SCALE GENOMIC DNA]</scope>
    <source>
        <strain evidence="3">DSM 26894</strain>
    </source>
</reference>
<dbReference type="OrthoDB" id="9783791at2"/>
<proteinExistence type="predicted"/>
<gene>
    <name evidence="2" type="ORF">SAMN04488050_11911</name>
</gene>
<dbReference type="Pfam" id="PF13692">
    <property type="entry name" value="Glyco_trans_1_4"/>
    <property type="match status" value="1"/>
</dbReference>
<evidence type="ECO:0000313" key="2">
    <source>
        <dbReference type="EMBL" id="SFT24254.1"/>
    </source>
</evidence>
<sequence length="372" mass="40642">MRPARDYALRGCEILVPRTLKLWNFRIATSPDVWMRALYRGWNLLRWAASGRKRGSRPEFPNTLGQPPKTQDRSLTIKAVNANPPLLLIAEYSSMAPILDACLADCRAALLHDVFSLRAESFRRANLSPDHAPISLATEASWLEAADLCIYASAKEARLLNKKLPEKQHIWLPPAVRRKASSDDGPPRAVFIGVRHAGNRDALNFLLQDIWPRTHAARPGAELLIVGEIGAEVHNAPSGVRVLGRVKDLSTIGGTSSIGLAPTRAGSGASIKIVTYLENGMSVLASSKALEGYDGALDGLVERADTAHAFSDKLINLLANHDYRETTAQHGACMISESIDNIELDRTLRRIARGSIAPIALPLRSHQTPTRS</sequence>
<dbReference type="GO" id="GO:0016740">
    <property type="term" value="F:transferase activity"/>
    <property type="evidence" value="ECO:0007669"/>
    <property type="project" value="UniProtKB-KW"/>
</dbReference>
<dbReference type="AlphaFoldDB" id="A0A1I6WFA8"/>
<keyword evidence="2" id="KW-0808">Transferase</keyword>
<evidence type="ECO:0000256" key="1">
    <source>
        <dbReference type="SAM" id="MobiDB-lite"/>
    </source>
</evidence>